<sequence length="51" mass="5943">MRKIVIKVPEKCEDCSFWTAVGHCKIFNKYLKYNSPRNVSPLPDCKKAEVK</sequence>
<organism evidence="1">
    <name type="scientific">viral metagenome</name>
    <dbReference type="NCBI Taxonomy" id="1070528"/>
    <lineage>
        <taxon>unclassified sequences</taxon>
        <taxon>metagenomes</taxon>
        <taxon>organismal metagenomes</taxon>
    </lineage>
</organism>
<dbReference type="AlphaFoldDB" id="A0A6M3J792"/>
<accession>A0A6M3J792</accession>
<evidence type="ECO:0000313" key="1">
    <source>
        <dbReference type="EMBL" id="QJA65693.1"/>
    </source>
</evidence>
<proteinExistence type="predicted"/>
<protein>
    <submittedName>
        <fullName evidence="1">Uncharacterized protein</fullName>
    </submittedName>
</protein>
<gene>
    <name evidence="1" type="ORF">MM415B00381_0006</name>
</gene>
<name>A0A6M3J792_9ZZZZ</name>
<reference evidence="1" key="1">
    <citation type="submission" date="2020-03" db="EMBL/GenBank/DDBJ databases">
        <title>The deep terrestrial virosphere.</title>
        <authorList>
            <person name="Holmfeldt K."/>
            <person name="Nilsson E."/>
            <person name="Simone D."/>
            <person name="Lopez-Fernandez M."/>
            <person name="Wu X."/>
            <person name="de Brujin I."/>
            <person name="Lundin D."/>
            <person name="Andersson A."/>
            <person name="Bertilsson S."/>
            <person name="Dopson M."/>
        </authorList>
    </citation>
    <scope>NUCLEOTIDE SEQUENCE</scope>
    <source>
        <strain evidence="1">MM415B00381</strain>
    </source>
</reference>
<dbReference type="EMBL" id="MT141543">
    <property type="protein sequence ID" value="QJA65693.1"/>
    <property type="molecule type" value="Genomic_DNA"/>
</dbReference>